<dbReference type="PANTHER" id="PTHR47495">
    <property type="entry name" value="ALDEHYDE DEHYDROGENASE"/>
    <property type="match status" value="1"/>
</dbReference>
<dbReference type="AlphaFoldDB" id="A0A545TCU5"/>
<dbReference type="OrthoDB" id="9767994at2"/>
<dbReference type="InterPro" id="IPR037165">
    <property type="entry name" value="AldOxase/xan_DH_Mopterin-bd_sf"/>
</dbReference>
<dbReference type="PIRSF" id="PIRSF036389">
    <property type="entry name" value="IOR_B"/>
    <property type="match status" value="1"/>
</dbReference>
<evidence type="ECO:0000313" key="3">
    <source>
        <dbReference type="Proteomes" id="UP000317839"/>
    </source>
</evidence>
<dbReference type="Gene3D" id="3.30.365.10">
    <property type="entry name" value="Aldehyde oxidase/xanthine dehydrogenase, molybdopterin binding domain"/>
    <property type="match status" value="4"/>
</dbReference>
<organism evidence="2 3">
    <name type="scientific">Aliikangiella marina</name>
    <dbReference type="NCBI Taxonomy" id="1712262"/>
    <lineage>
        <taxon>Bacteria</taxon>
        <taxon>Pseudomonadati</taxon>
        <taxon>Pseudomonadota</taxon>
        <taxon>Gammaproteobacteria</taxon>
        <taxon>Oceanospirillales</taxon>
        <taxon>Pleioneaceae</taxon>
        <taxon>Aliikangiella</taxon>
    </lineage>
</organism>
<dbReference type="InterPro" id="IPR006311">
    <property type="entry name" value="TAT_signal"/>
</dbReference>
<sequence>MNFSRFVPQKQNLSRREFLKVSSLAAGAGFAIGSVPLVAGEATPAVQQGLGHFIKVTSDSLVTVVIKHLDKGQGVTTGLTAIVAEEMDADWSQMRWEFAPADATKYNNLFFGPVQGTGGSTAIANSWMQLRQAGAAAKHMMVKAAAKRWQVAPAEVTVAEGKIKHKSGKTLSFGDVASDVAKMTAPEKPNLKDPKDFKLIGSNIPRIDSPEKTKGKANYTLDVNQPGMLKAVIIHPPLFGATIKSLDKSEALKMKGVKAVVQTPRGVGIVADSYWTATQARQVVKIDWDESAAEKRGSKELWKSYKTMAREEGQVVRNDGDVTKAFKEAAKTINLEFEFPYLAHSAMEPMNCAVQIKEGQCDIWTGSQIPTVDQGVAASVVGLTPDKVNIHTQFAGGSFGRRAVPNADFVLDAVLIAKLSGLDAPINLQWSREDDMQAGYYRPMTYQEMKASFDDKGELSGWHQRVVSQSILRGTPFAGMIQGPLDMTLVEGGHNLPYAMDNIKVDGHEASVGVPVLWWRSVGHTHNAYSTEVFLDEVARTMGKDPVQFRLERLKEHPRHAGVLKLAAEKAGWGKKLPKNKAQGVAVHESFSSFVAEVAEVTVNDDGTYSVDKIVCAVDCGIAITPDVIKAQMEGGIGYGLGSCMSEAVTLTDGKVDQANFYNYFPMRMSKMPEIEVHIVQSGESPTGVGEPGTPPAGPAVANALRKFLKKPLTKLPFGDRLDLA</sequence>
<dbReference type="InterPro" id="IPR012368">
    <property type="entry name" value="OxRdtase_Mopterin-bd_su_IorB"/>
</dbReference>
<dbReference type="PROSITE" id="PS51318">
    <property type="entry name" value="TAT"/>
    <property type="match status" value="1"/>
</dbReference>
<dbReference type="InterPro" id="IPR008274">
    <property type="entry name" value="AldOxase/xan_DH_MoCoBD1"/>
</dbReference>
<dbReference type="InterPro" id="IPR046867">
    <property type="entry name" value="AldOxase/xan_DH_MoCoBD2"/>
</dbReference>
<dbReference type="SMART" id="SM01008">
    <property type="entry name" value="Ald_Xan_dh_C"/>
    <property type="match status" value="1"/>
</dbReference>
<comment type="caution">
    <text evidence="2">The sequence shown here is derived from an EMBL/GenBank/DDBJ whole genome shotgun (WGS) entry which is preliminary data.</text>
</comment>
<dbReference type="InterPro" id="IPR052516">
    <property type="entry name" value="N-heterocyclic_Hydroxylase"/>
</dbReference>
<evidence type="ECO:0000259" key="1">
    <source>
        <dbReference type="SMART" id="SM01008"/>
    </source>
</evidence>
<dbReference type="Proteomes" id="UP000317839">
    <property type="component" value="Unassembled WGS sequence"/>
</dbReference>
<proteinExistence type="predicted"/>
<dbReference type="GO" id="GO:0016491">
    <property type="term" value="F:oxidoreductase activity"/>
    <property type="evidence" value="ECO:0007669"/>
    <property type="project" value="InterPro"/>
</dbReference>
<dbReference type="Pfam" id="PF20256">
    <property type="entry name" value="MoCoBD_2"/>
    <property type="match status" value="2"/>
</dbReference>
<feature type="domain" description="Aldehyde oxidase/xanthine dehydrogenase a/b hammerhead" evidence="1">
    <location>
        <begin position="214"/>
        <end position="292"/>
    </location>
</feature>
<accession>A0A545TCU5</accession>
<dbReference type="PANTHER" id="PTHR47495:SF2">
    <property type="entry name" value="ALDEHYDE DEHYDROGENASE"/>
    <property type="match status" value="1"/>
</dbReference>
<dbReference type="Pfam" id="PF02738">
    <property type="entry name" value="MoCoBD_1"/>
    <property type="match status" value="1"/>
</dbReference>
<evidence type="ECO:0000313" key="2">
    <source>
        <dbReference type="EMBL" id="TQV75011.1"/>
    </source>
</evidence>
<keyword evidence="3" id="KW-1185">Reference proteome</keyword>
<dbReference type="Gene3D" id="3.90.1170.50">
    <property type="entry name" value="Aldehyde oxidase/xanthine dehydrogenase, a/b hammerhead"/>
    <property type="match status" value="1"/>
</dbReference>
<gene>
    <name evidence="2" type="ORF">FLL45_08705</name>
</gene>
<dbReference type="SUPFAM" id="SSF56003">
    <property type="entry name" value="Molybdenum cofactor-binding domain"/>
    <property type="match status" value="2"/>
</dbReference>
<protein>
    <submittedName>
        <fullName evidence="2">Xanthine dehydrogenase family protein molybdopterin-binding subunit</fullName>
    </submittedName>
</protein>
<dbReference type="EMBL" id="VIKR01000002">
    <property type="protein sequence ID" value="TQV75011.1"/>
    <property type="molecule type" value="Genomic_DNA"/>
</dbReference>
<reference evidence="2 3" key="1">
    <citation type="submission" date="2019-06" db="EMBL/GenBank/DDBJ databases">
        <title>Draft genome of Aliikangiella marina GYP-15.</title>
        <authorList>
            <person name="Wang G."/>
        </authorList>
    </citation>
    <scope>NUCLEOTIDE SEQUENCE [LARGE SCALE GENOMIC DNA]</scope>
    <source>
        <strain evidence="2 3">GYP-15</strain>
    </source>
</reference>
<dbReference type="InterPro" id="IPR000674">
    <property type="entry name" value="Ald_Oxase/Xan_DH_a/b"/>
</dbReference>
<dbReference type="RefSeq" id="WP_142941629.1">
    <property type="nucleotide sequence ID" value="NZ_VIKR01000002.1"/>
</dbReference>
<name>A0A545TCU5_9GAMM</name>